<dbReference type="EMBL" id="MTHB01000209">
    <property type="protein sequence ID" value="OXC74581.1"/>
    <property type="molecule type" value="Genomic_DNA"/>
</dbReference>
<feature type="transmembrane region" description="Helical" evidence="5">
    <location>
        <begin position="65"/>
        <end position="86"/>
    </location>
</feature>
<evidence type="ECO:0000313" key="6">
    <source>
        <dbReference type="EMBL" id="OXC74581.1"/>
    </source>
</evidence>
<evidence type="ECO:0000256" key="4">
    <source>
        <dbReference type="ARBA" id="ARBA00022847"/>
    </source>
</evidence>
<keyword evidence="5" id="KW-1133">Transmembrane helix</keyword>
<keyword evidence="5" id="KW-0472">Membrane</keyword>
<reference evidence="7" key="1">
    <citation type="submission" date="2017-01" db="EMBL/GenBank/DDBJ databases">
        <title>Genome Analysis of Deinococcus marmoris KOPRI26562.</title>
        <authorList>
            <person name="Kim J.H."/>
            <person name="Oh H.-M."/>
        </authorList>
    </citation>
    <scope>NUCLEOTIDE SEQUENCE [LARGE SCALE GENOMIC DNA]</scope>
    <source>
        <strain evidence="7">PAMC 26633</strain>
    </source>
</reference>
<feature type="transmembrane region" description="Helical" evidence="5">
    <location>
        <begin position="6"/>
        <end position="26"/>
    </location>
</feature>
<keyword evidence="2" id="KW-0813">Transport</keyword>
<accession>A0A226WTT8</accession>
<evidence type="ECO:0000313" key="7">
    <source>
        <dbReference type="Proteomes" id="UP000214720"/>
    </source>
</evidence>
<dbReference type="GO" id="GO:0005886">
    <property type="term" value="C:plasma membrane"/>
    <property type="evidence" value="ECO:0007669"/>
    <property type="project" value="UniProtKB-SubCell"/>
</dbReference>
<dbReference type="Proteomes" id="UP000214720">
    <property type="component" value="Unassembled WGS sequence"/>
</dbReference>
<comment type="subcellular location">
    <subcellularLocation>
        <location evidence="1">Cell membrane</location>
        <topology evidence="1">Multi-pass membrane protein</topology>
    </subcellularLocation>
</comment>
<evidence type="ECO:0000256" key="1">
    <source>
        <dbReference type="ARBA" id="ARBA00004651"/>
    </source>
</evidence>
<organism evidence="6 7">
    <name type="scientific">Caballeronia sordidicola</name>
    <name type="common">Burkholderia sordidicola</name>
    <dbReference type="NCBI Taxonomy" id="196367"/>
    <lineage>
        <taxon>Bacteria</taxon>
        <taxon>Pseudomonadati</taxon>
        <taxon>Pseudomonadota</taxon>
        <taxon>Betaproteobacteria</taxon>
        <taxon>Burkholderiales</taxon>
        <taxon>Burkholderiaceae</taxon>
        <taxon>Caballeronia</taxon>
    </lineage>
</organism>
<evidence type="ECO:0000256" key="5">
    <source>
        <dbReference type="SAM" id="Phobius"/>
    </source>
</evidence>
<dbReference type="AlphaFoldDB" id="A0A226WTT8"/>
<proteinExistence type="predicted"/>
<dbReference type="SUPFAM" id="SSF103473">
    <property type="entry name" value="MFS general substrate transporter"/>
    <property type="match status" value="1"/>
</dbReference>
<evidence type="ECO:0000256" key="3">
    <source>
        <dbReference type="ARBA" id="ARBA00022475"/>
    </source>
</evidence>
<dbReference type="GO" id="GO:0015293">
    <property type="term" value="F:symporter activity"/>
    <property type="evidence" value="ECO:0007669"/>
    <property type="project" value="UniProtKB-KW"/>
</dbReference>
<dbReference type="PANTHER" id="PTHR43528:SF6">
    <property type="entry name" value="CITRATE-PROTON SYMPORTER"/>
    <property type="match status" value="1"/>
</dbReference>
<sequence length="98" mass="10354">MLGVELWLSFLYGSYNGAMVVALTEVMPVEVRTTGFSLAYSLATTIGGFTPAISTYLIHVTGNKAAPGAWMAVAAVCGLIATLVLYRSTEARGQYKTA</sequence>
<dbReference type="InterPro" id="IPR051084">
    <property type="entry name" value="H+-coupled_symporters"/>
</dbReference>
<keyword evidence="3" id="KW-1003">Cell membrane</keyword>
<dbReference type="PANTHER" id="PTHR43528">
    <property type="entry name" value="ALPHA-KETOGLUTARATE PERMEASE"/>
    <property type="match status" value="1"/>
</dbReference>
<comment type="caution">
    <text evidence="6">The sequence shown here is derived from an EMBL/GenBank/DDBJ whole genome shotgun (WGS) entry which is preliminary data.</text>
</comment>
<dbReference type="Gene3D" id="1.20.1250.20">
    <property type="entry name" value="MFS general substrate transporter like domains"/>
    <property type="match status" value="1"/>
</dbReference>
<name>A0A226WTT8_CABSO</name>
<protein>
    <submittedName>
        <fullName evidence="6">Permeases of the major facilitator superfamily</fullName>
    </submittedName>
</protein>
<gene>
    <name evidence="6" type="ORF">BSU04_31640</name>
</gene>
<keyword evidence="5" id="KW-0812">Transmembrane</keyword>
<feature type="transmembrane region" description="Helical" evidence="5">
    <location>
        <begin position="38"/>
        <end position="59"/>
    </location>
</feature>
<dbReference type="InterPro" id="IPR036259">
    <property type="entry name" value="MFS_trans_sf"/>
</dbReference>
<keyword evidence="4" id="KW-0769">Symport</keyword>
<evidence type="ECO:0000256" key="2">
    <source>
        <dbReference type="ARBA" id="ARBA00022448"/>
    </source>
</evidence>